<feature type="coiled-coil region" evidence="1">
    <location>
        <begin position="34"/>
        <end position="75"/>
    </location>
</feature>
<dbReference type="RefSeq" id="XP_037222050.1">
    <property type="nucleotide sequence ID" value="XM_037361758.1"/>
</dbReference>
<feature type="domain" description="DUF6697" evidence="2">
    <location>
        <begin position="111"/>
        <end position="275"/>
    </location>
</feature>
<dbReference type="GO" id="GO:0016740">
    <property type="term" value="F:transferase activity"/>
    <property type="evidence" value="ECO:0007669"/>
    <property type="project" value="UniProtKB-KW"/>
</dbReference>
<keyword evidence="3" id="KW-0670">Pyruvate</keyword>
<evidence type="ECO:0000313" key="3">
    <source>
        <dbReference type="EMBL" id="KAF7307031.1"/>
    </source>
</evidence>
<organism evidence="3 4">
    <name type="scientific">Mycena indigotica</name>
    <dbReference type="NCBI Taxonomy" id="2126181"/>
    <lineage>
        <taxon>Eukaryota</taxon>
        <taxon>Fungi</taxon>
        <taxon>Dikarya</taxon>
        <taxon>Basidiomycota</taxon>
        <taxon>Agaricomycotina</taxon>
        <taxon>Agaricomycetes</taxon>
        <taxon>Agaricomycetidae</taxon>
        <taxon>Agaricales</taxon>
        <taxon>Marasmiineae</taxon>
        <taxon>Mycenaceae</taxon>
        <taxon>Mycena</taxon>
    </lineage>
</organism>
<evidence type="ECO:0000256" key="1">
    <source>
        <dbReference type="SAM" id="Coils"/>
    </source>
</evidence>
<dbReference type="AlphaFoldDB" id="A0A8H6SYL7"/>
<sequence length="295" mass="33212">MAFTPSDPAVISIRFTPERLRLLEGLQQADQRDFEALHQELENTVQERNTLRSDNAALRAEISSLKAENNRLAAENGDPSYLTETPRGRLNELKRFPELVDVPAFDNLPIYSRDYLSTQLGGSIQPLIVPIGKQKQLSASLQIKKFLVPNQSMNPWCPRAPGQHGFMFVGLGAESHTFEQEECLPLFVSKPRSGGNLEASYFGDYHVSRVEPLTLEEWNTLAPAVQKSYAQCTARKEKRDYDWISTLHAYNAGLKRVPCVRLVCVAFRYELFQGLSAPTLTLKRKRSVGDLSDGE</sequence>
<protein>
    <submittedName>
        <fullName evidence="3">Acetyltransferase component of pyruvate dehydrogenase complex</fullName>
    </submittedName>
</protein>
<dbReference type="EMBL" id="JACAZF010000004">
    <property type="protein sequence ID" value="KAF7307031.1"/>
    <property type="molecule type" value="Genomic_DNA"/>
</dbReference>
<reference evidence="3" key="1">
    <citation type="submission" date="2020-05" db="EMBL/GenBank/DDBJ databases">
        <title>Mycena genomes resolve the evolution of fungal bioluminescence.</title>
        <authorList>
            <person name="Tsai I.J."/>
        </authorList>
    </citation>
    <scope>NUCLEOTIDE SEQUENCE</scope>
    <source>
        <strain evidence="3">171206Taipei</strain>
    </source>
</reference>
<evidence type="ECO:0000313" key="4">
    <source>
        <dbReference type="Proteomes" id="UP000636479"/>
    </source>
</evidence>
<dbReference type="OrthoDB" id="2757553at2759"/>
<evidence type="ECO:0000259" key="2">
    <source>
        <dbReference type="Pfam" id="PF20411"/>
    </source>
</evidence>
<dbReference type="Proteomes" id="UP000636479">
    <property type="component" value="Unassembled WGS sequence"/>
</dbReference>
<dbReference type="GeneID" id="59344274"/>
<dbReference type="Pfam" id="PF20411">
    <property type="entry name" value="DUF6697"/>
    <property type="match status" value="1"/>
</dbReference>
<gene>
    <name evidence="3" type="ORF">MIND_00496100</name>
</gene>
<comment type="caution">
    <text evidence="3">The sequence shown here is derived from an EMBL/GenBank/DDBJ whole genome shotgun (WGS) entry which is preliminary data.</text>
</comment>
<keyword evidence="1" id="KW-0175">Coiled coil</keyword>
<proteinExistence type="predicted"/>
<accession>A0A8H6SYL7</accession>
<name>A0A8H6SYL7_9AGAR</name>
<keyword evidence="4" id="KW-1185">Reference proteome</keyword>
<dbReference type="InterPro" id="IPR046520">
    <property type="entry name" value="DUF6697"/>
</dbReference>
<keyword evidence="3" id="KW-0808">Transferase</keyword>